<proteinExistence type="predicted"/>
<accession>A0ABZ2LCC2</accession>
<feature type="signal peptide" evidence="3">
    <location>
        <begin position="1"/>
        <end position="22"/>
    </location>
</feature>
<dbReference type="SUPFAM" id="SSF48452">
    <property type="entry name" value="TPR-like"/>
    <property type="match status" value="1"/>
</dbReference>
<feature type="compositionally biased region" description="Polar residues" evidence="2">
    <location>
        <begin position="116"/>
        <end position="135"/>
    </location>
</feature>
<dbReference type="Pfam" id="PF12094">
    <property type="entry name" value="DUF3570"/>
    <property type="match status" value="1"/>
</dbReference>
<keyword evidence="5" id="KW-1185">Reference proteome</keyword>
<sequence>MFPRVRYVLALVICLVAGPAYAAPDDAATESFVQDVLTNEYSSTKYADAKKKLLVQLEKCRRPNRCSGGVKAQIYVALGMIASQIGMVDEAKNHFANALSEDTNARLPDRGGTTPAMKTQFTDAKSKNAGPTQVAPQDPPTEGGGGGSGDAPAPPVSVAPGGKIPGWENNEAFQLASAGLKADQAGNHDECIENDKKSLELEDKARTRLHLASCENKAGKLLDALKNAQKALKMGIEQKDAGVMRAARTRVQDLIPKIPHVTFEPPSGVSDLQVRFDDREVKGDLTKKFSVDPGKHQVHAEGKGNGNSLVYDEEINVKEGETYPVKLTLTSKAPEFLTQGQLSCMTSAKNQEEVLKCLPSNAKNLVAKVGLEMSAYTDTLNVHVMSPGITAAVISPTAGWNVGGSFLADFVTAASPDIVSTASGHFVERRYGGSLGGGYKPGKFGAQGNAGISSSPDYLSISGGIAITGDFNDKLITPRISYSHSDETIGRNDSPFANVPGNHLGDKRKLFVNAFEAGCTFVLSPTSVLVLGASLDTERGDQSKIYRYVPMFSPSVASKVTPGLPANLVNANRLAYRPQEQLPNERDRYAGALRFVHRFTTATLRLEERLYYDTWSIKATTTDLRYMQDIGKHLRVWPHIRFHAQTGANFYRLAYAAATKDDGTIVIPTYRTGNRELSPLMSATVGFGARIALGETEATTQYALTVTGDYMYTYYFNSLYTVSRQAFYASLGFEVEFQ</sequence>
<gene>
    <name evidence="4" type="ORF">LVJ94_08195</name>
</gene>
<dbReference type="Gene3D" id="1.25.40.10">
    <property type="entry name" value="Tetratricopeptide repeat domain"/>
    <property type="match status" value="1"/>
</dbReference>
<name>A0ABZ2LCC2_9BACT</name>
<protein>
    <submittedName>
        <fullName evidence="4">DUF3570 domain-containing protein</fullName>
    </submittedName>
</protein>
<evidence type="ECO:0000256" key="1">
    <source>
        <dbReference type="PROSITE-ProRule" id="PRU00339"/>
    </source>
</evidence>
<dbReference type="RefSeq" id="WP_394836874.1">
    <property type="nucleotide sequence ID" value="NZ_CP089929.1"/>
</dbReference>
<evidence type="ECO:0000256" key="3">
    <source>
        <dbReference type="SAM" id="SignalP"/>
    </source>
</evidence>
<keyword evidence="1" id="KW-0802">TPR repeat</keyword>
<dbReference type="PROSITE" id="PS50005">
    <property type="entry name" value="TPR"/>
    <property type="match status" value="1"/>
</dbReference>
<dbReference type="InterPro" id="IPR021953">
    <property type="entry name" value="DUF3570"/>
</dbReference>
<evidence type="ECO:0000313" key="5">
    <source>
        <dbReference type="Proteomes" id="UP001374803"/>
    </source>
</evidence>
<feature type="chain" id="PRO_5045388679" evidence="3">
    <location>
        <begin position="23"/>
        <end position="738"/>
    </location>
</feature>
<reference evidence="4" key="1">
    <citation type="submission" date="2021-12" db="EMBL/GenBank/DDBJ databases">
        <title>Discovery of the Pendulisporaceae a myxobacterial family with distinct sporulation behavior and unique specialized metabolism.</title>
        <authorList>
            <person name="Garcia R."/>
            <person name="Popoff A."/>
            <person name="Bader C.D."/>
            <person name="Loehr J."/>
            <person name="Walesch S."/>
            <person name="Walt C."/>
            <person name="Boldt J."/>
            <person name="Bunk B."/>
            <person name="Haeckl F.J.F.P.J."/>
            <person name="Gunesch A.P."/>
            <person name="Birkelbach J."/>
            <person name="Nuebel U."/>
            <person name="Pietschmann T."/>
            <person name="Bach T."/>
            <person name="Mueller R."/>
        </authorList>
    </citation>
    <scope>NUCLEOTIDE SEQUENCE</scope>
    <source>
        <strain evidence="4">MSr11367</strain>
    </source>
</reference>
<evidence type="ECO:0000256" key="2">
    <source>
        <dbReference type="SAM" id="MobiDB-lite"/>
    </source>
</evidence>
<dbReference type="EMBL" id="CP089983">
    <property type="protein sequence ID" value="WXB07214.1"/>
    <property type="molecule type" value="Genomic_DNA"/>
</dbReference>
<feature type="region of interest" description="Disordered" evidence="2">
    <location>
        <begin position="102"/>
        <end position="167"/>
    </location>
</feature>
<dbReference type="InterPro" id="IPR011990">
    <property type="entry name" value="TPR-like_helical_dom_sf"/>
</dbReference>
<organism evidence="4 5">
    <name type="scientific">Pendulispora rubella</name>
    <dbReference type="NCBI Taxonomy" id="2741070"/>
    <lineage>
        <taxon>Bacteria</taxon>
        <taxon>Pseudomonadati</taxon>
        <taxon>Myxococcota</taxon>
        <taxon>Myxococcia</taxon>
        <taxon>Myxococcales</taxon>
        <taxon>Sorangiineae</taxon>
        <taxon>Pendulisporaceae</taxon>
        <taxon>Pendulispora</taxon>
    </lineage>
</organism>
<dbReference type="Proteomes" id="UP001374803">
    <property type="component" value="Chromosome"/>
</dbReference>
<dbReference type="InterPro" id="IPR019734">
    <property type="entry name" value="TPR_rpt"/>
</dbReference>
<evidence type="ECO:0000313" key="4">
    <source>
        <dbReference type="EMBL" id="WXB07214.1"/>
    </source>
</evidence>
<feature type="repeat" description="TPR" evidence="1">
    <location>
        <begin position="72"/>
        <end position="105"/>
    </location>
</feature>
<keyword evidence="3" id="KW-0732">Signal</keyword>